<evidence type="ECO:0000256" key="2">
    <source>
        <dbReference type="SAM" id="Phobius"/>
    </source>
</evidence>
<feature type="transmembrane region" description="Helical" evidence="2">
    <location>
        <begin position="416"/>
        <end position="444"/>
    </location>
</feature>
<feature type="signal peptide" evidence="3">
    <location>
        <begin position="1"/>
        <end position="32"/>
    </location>
</feature>
<feature type="transmembrane region" description="Helical" evidence="2">
    <location>
        <begin position="593"/>
        <end position="612"/>
    </location>
</feature>
<sequence>MPRRLVTPGARWGARLCALLLSAAVLSCAALAAPSAAGVPATVGPSTGGPVGASTTAPGGSGLDVVRPDQPGPGAIGRRSGPVVLVGVPGLLWEDVTSENTPTLWRMAEEGSIGNVSIRTATSRTCPTDGWLSVSAGQRALSIRERFTVCEAAPEPERDGSGAVVPGFGSYVRQNARSPFGAPVGLLGQTVRDAGGTTLAVGHGAALGVADRSGRVDHYVDGVHGLTTERLEGVSLAAVELAELTRLYPVYPDPLTPGREDDGEKDGEEAPVDGEKDGEEDEEPPEPDPDDVPEWERDKALSTLDGRLRALENVLPPGSSLMVVGVSMDTGPSQLTVALSGEITEEGFTGAESFLASESTRRAGLVVLTDITPTLLTSLGMRATEPTSGRPWHLAGRPPTTDKAVGRLVEFNTAAIVVGAAIPGFFSGLVAFQLLIYAAAACALHRYSNRQRGKRARVLSLTRIVALAGAAFPVASYLANLVPWWTSSIPPLALLACVLSADALVVALAMAGPWRRTVLGPMTVVAGATTGVLFLDLCFGADLQMNSPTGYSPIVAGRFYGIGNIAFATFATGMLMAVAGISHELISRGRRGAAVVTTLVIGSATVLIVGWPGLGTDFGGVIALFPGLAVTTMMIAGIRVTPPRLAVVSAAAVAAIALLAWLDYLRPPQARSHFGAFAGQVVNGEAAAVVSRKLSAMLGTLGNWQLTLLAACALVFLFVVLQRPIHWRFGALQGAYEYAPTLRAGLTGSLLTALVGFAVNDSGVAIPAIALTVAVPLTLSACVWALQQQNGDRTPDPEPAENAQRM</sequence>
<dbReference type="PROSITE" id="PS51257">
    <property type="entry name" value="PROKAR_LIPOPROTEIN"/>
    <property type="match status" value="1"/>
</dbReference>
<evidence type="ECO:0000313" key="4">
    <source>
        <dbReference type="EMBL" id="NYH53494.1"/>
    </source>
</evidence>
<feature type="transmembrane region" description="Helical" evidence="2">
    <location>
        <begin position="765"/>
        <end position="786"/>
    </location>
</feature>
<keyword evidence="3" id="KW-0732">Signal</keyword>
<dbReference type="Proteomes" id="UP000584931">
    <property type="component" value="Unassembled WGS sequence"/>
</dbReference>
<feature type="chain" id="PRO_5031057305" evidence="3">
    <location>
        <begin position="33"/>
        <end position="806"/>
    </location>
</feature>
<feature type="transmembrane region" description="Helical" evidence="2">
    <location>
        <begin position="518"/>
        <end position="539"/>
    </location>
</feature>
<evidence type="ECO:0000256" key="1">
    <source>
        <dbReference type="SAM" id="MobiDB-lite"/>
    </source>
</evidence>
<protein>
    <submittedName>
        <fullName evidence="4">Uncharacterized protein</fullName>
    </submittedName>
</protein>
<keyword evidence="2" id="KW-1133">Transmembrane helix</keyword>
<feature type="region of interest" description="Disordered" evidence="1">
    <location>
        <begin position="250"/>
        <end position="295"/>
    </location>
</feature>
<feature type="transmembrane region" description="Helical" evidence="2">
    <location>
        <begin position="492"/>
        <end position="511"/>
    </location>
</feature>
<organism evidence="4 5">
    <name type="scientific">Nocardiopsis sinuspersici</name>
    <dbReference type="NCBI Taxonomy" id="501010"/>
    <lineage>
        <taxon>Bacteria</taxon>
        <taxon>Bacillati</taxon>
        <taxon>Actinomycetota</taxon>
        <taxon>Actinomycetes</taxon>
        <taxon>Streptosporangiales</taxon>
        <taxon>Nocardiopsidaceae</taxon>
        <taxon>Nocardiopsis</taxon>
    </lineage>
</organism>
<comment type="caution">
    <text evidence="4">The sequence shown here is derived from an EMBL/GenBank/DDBJ whole genome shotgun (WGS) entry which is preliminary data.</text>
</comment>
<dbReference type="EMBL" id="JACCHL010000001">
    <property type="protein sequence ID" value="NYH53494.1"/>
    <property type="molecule type" value="Genomic_DNA"/>
</dbReference>
<feature type="transmembrane region" description="Helical" evidence="2">
    <location>
        <begin position="645"/>
        <end position="662"/>
    </location>
</feature>
<accession>A0A7Z0BLJ5</accession>
<reference evidence="4 5" key="1">
    <citation type="submission" date="2020-07" db="EMBL/GenBank/DDBJ databases">
        <title>Sequencing the genomes of 1000 actinobacteria strains.</title>
        <authorList>
            <person name="Klenk H.-P."/>
        </authorList>
    </citation>
    <scope>NUCLEOTIDE SEQUENCE [LARGE SCALE GENOMIC DNA]</scope>
    <source>
        <strain evidence="4 5">DSM 45278</strain>
    </source>
</reference>
<feature type="transmembrane region" description="Helical" evidence="2">
    <location>
        <begin position="742"/>
        <end position="759"/>
    </location>
</feature>
<feature type="transmembrane region" description="Helical" evidence="2">
    <location>
        <begin position="559"/>
        <end position="581"/>
    </location>
</feature>
<dbReference type="RefSeq" id="WP_179810442.1">
    <property type="nucleotide sequence ID" value="NZ_JACCHL010000001.1"/>
</dbReference>
<name>A0A7Z0BLJ5_9ACTN</name>
<gene>
    <name evidence="4" type="ORF">HNR06_003083</name>
</gene>
<keyword evidence="2" id="KW-0812">Transmembrane</keyword>
<feature type="transmembrane region" description="Helical" evidence="2">
    <location>
        <begin position="701"/>
        <end position="721"/>
    </location>
</feature>
<feature type="transmembrane region" description="Helical" evidence="2">
    <location>
        <begin position="464"/>
        <end position="486"/>
    </location>
</feature>
<dbReference type="AlphaFoldDB" id="A0A7Z0BLJ5"/>
<feature type="compositionally biased region" description="Acidic residues" evidence="1">
    <location>
        <begin position="261"/>
        <end position="293"/>
    </location>
</feature>
<feature type="transmembrane region" description="Helical" evidence="2">
    <location>
        <begin position="618"/>
        <end position="638"/>
    </location>
</feature>
<evidence type="ECO:0000313" key="5">
    <source>
        <dbReference type="Proteomes" id="UP000584931"/>
    </source>
</evidence>
<keyword evidence="2" id="KW-0472">Membrane</keyword>
<evidence type="ECO:0000256" key="3">
    <source>
        <dbReference type="SAM" id="SignalP"/>
    </source>
</evidence>
<proteinExistence type="predicted"/>